<proteinExistence type="predicted"/>
<gene>
    <name evidence="1" type="ORF">NBR_LOCUS14526</name>
</gene>
<organism evidence="3">
    <name type="scientific">Nippostrongylus brasiliensis</name>
    <name type="common">Rat hookworm</name>
    <dbReference type="NCBI Taxonomy" id="27835"/>
    <lineage>
        <taxon>Eukaryota</taxon>
        <taxon>Metazoa</taxon>
        <taxon>Ecdysozoa</taxon>
        <taxon>Nematoda</taxon>
        <taxon>Chromadorea</taxon>
        <taxon>Rhabditida</taxon>
        <taxon>Rhabditina</taxon>
        <taxon>Rhabditomorpha</taxon>
        <taxon>Strongyloidea</taxon>
        <taxon>Heligmosomidae</taxon>
        <taxon>Nippostrongylus</taxon>
    </lineage>
</organism>
<dbReference type="Pfam" id="PF03564">
    <property type="entry name" value="DUF1759"/>
    <property type="match status" value="1"/>
</dbReference>
<dbReference type="WBParaSite" id="NBR_0001452501-mRNA-1">
    <property type="protein sequence ID" value="NBR_0001452501-mRNA-1"/>
    <property type="gene ID" value="NBR_0001452501"/>
</dbReference>
<dbReference type="EMBL" id="UYSL01021395">
    <property type="protein sequence ID" value="VDL78115.1"/>
    <property type="molecule type" value="Genomic_DNA"/>
</dbReference>
<dbReference type="Proteomes" id="UP000271162">
    <property type="component" value="Unassembled WGS sequence"/>
</dbReference>
<dbReference type="PANTHER" id="PTHR22954:SF3">
    <property type="entry name" value="PROTEIN CBG08539"/>
    <property type="match status" value="1"/>
</dbReference>
<dbReference type="PANTHER" id="PTHR22954">
    <property type="entry name" value="RETROVIRAL PROTEASE-RELATED"/>
    <property type="match status" value="1"/>
</dbReference>
<protein>
    <submittedName>
        <fullName evidence="1 3">Uncharacterized protein</fullName>
    </submittedName>
</protein>
<dbReference type="OMA" id="KTIDTHE"/>
<sequence>MSVQLRRQIGATRQFLTHAVPLCQPDLQKNISSFISSSSHDTLLDYLEAIHVLRHTILAKFNKLEKLNDNWTQLMTADNNEVAVFYEYIGKYGDYRIGINAAIEILKTIDTHESLIIGHLAQQGVNYKFESICPNDQRQEADNHHSINELSNSQRHITPQSTTTQRGNTELNYFDASLLSRLDLPSFSGNLIEFPEFWSRYNTLVHSKTSLSAATKFSLLKSCLRGRKLQCVEGLPITDDFYSTAVDILHSTYDNPSCRGRHVANFIG</sequence>
<evidence type="ECO:0000313" key="3">
    <source>
        <dbReference type="WBParaSite" id="NBR_0001452501-mRNA-1"/>
    </source>
</evidence>
<dbReference type="InterPro" id="IPR005312">
    <property type="entry name" value="DUF1759"/>
</dbReference>
<evidence type="ECO:0000313" key="1">
    <source>
        <dbReference type="EMBL" id="VDL78115.1"/>
    </source>
</evidence>
<keyword evidence="2" id="KW-1185">Reference proteome</keyword>
<reference evidence="3" key="1">
    <citation type="submission" date="2017-02" db="UniProtKB">
        <authorList>
            <consortium name="WormBaseParasite"/>
        </authorList>
    </citation>
    <scope>IDENTIFICATION</scope>
</reference>
<name>A0A0N4YD50_NIPBR</name>
<dbReference type="AlphaFoldDB" id="A0A0N4YD50"/>
<accession>A0A0N4YD50</accession>
<reference evidence="1 2" key="2">
    <citation type="submission" date="2018-11" db="EMBL/GenBank/DDBJ databases">
        <authorList>
            <consortium name="Pathogen Informatics"/>
        </authorList>
    </citation>
    <scope>NUCLEOTIDE SEQUENCE [LARGE SCALE GENOMIC DNA]</scope>
</reference>
<evidence type="ECO:0000313" key="2">
    <source>
        <dbReference type="Proteomes" id="UP000271162"/>
    </source>
</evidence>